<dbReference type="PANTHER" id="PTHR48046">
    <property type="entry name" value="UDP-GLYCOSYLTRANSFERASE 72E1"/>
    <property type="match status" value="1"/>
</dbReference>
<evidence type="ECO:0000313" key="5">
    <source>
        <dbReference type="Proteomes" id="UP001187192"/>
    </source>
</evidence>
<organism evidence="4 5">
    <name type="scientific">Ficus carica</name>
    <name type="common">Common fig</name>
    <dbReference type="NCBI Taxonomy" id="3494"/>
    <lineage>
        <taxon>Eukaryota</taxon>
        <taxon>Viridiplantae</taxon>
        <taxon>Streptophyta</taxon>
        <taxon>Embryophyta</taxon>
        <taxon>Tracheophyta</taxon>
        <taxon>Spermatophyta</taxon>
        <taxon>Magnoliopsida</taxon>
        <taxon>eudicotyledons</taxon>
        <taxon>Gunneridae</taxon>
        <taxon>Pentapetalae</taxon>
        <taxon>rosids</taxon>
        <taxon>fabids</taxon>
        <taxon>Rosales</taxon>
        <taxon>Moraceae</taxon>
        <taxon>Ficeae</taxon>
        <taxon>Ficus</taxon>
    </lineage>
</organism>
<dbReference type="Proteomes" id="UP001187192">
    <property type="component" value="Unassembled WGS sequence"/>
</dbReference>
<dbReference type="FunFam" id="3.40.50.2000:FF:000051">
    <property type="entry name" value="Glycosyltransferase"/>
    <property type="match status" value="1"/>
</dbReference>
<name>A0AA87ZLS9_FICCA</name>
<dbReference type="CDD" id="cd03784">
    <property type="entry name" value="GT1_Gtf-like"/>
    <property type="match status" value="1"/>
</dbReference>
<keyword evidence="5" id="KW-1185">Reference proteome</keyword>
<gene>
    <name evidence="4" type="ORF">TIFTF001_005298</name>
</gene>
<protein>
    <recommendedName>
        <fullName evidence="6">Glycosyltransferase</fullName>
    </recommendedName>
</protein>
<evidence type="ECO:0000256" key="1">
    <source>
        <dbReference type="ARBA" id="ARBA00009995"/>
    </source>
</evidence>
<evidence type="ECO:0000313" key="4">
    <source>
        <dbReference type="EMBL" id="GMN35465.1"/>
    </source>
</evidence>
<dbReference type="GO" id="GO:0008194">
    <property type="term" value="F:UDP-glycosyltransferase activity"/>
    <property type="evidence" value="ECO:0007669"/>
    <property type="project" value="InterPro"/>
</dbReference>
<proteinExistence type="inferred from homology"/>
<keyword evidence="3" id="KW-0808">Transferase</keyword>
<dbReference type="PANTHER" id="PTHR48046:SF4">
    <property type="entry name" value="GLYCOSYLTRANSFERASE"/>
    <property type="match status" value="1"/>
</dbReference>
<accession>A0AA87ZLS9</accession>
<sequence>MVLAGSETTTPHVAVLVSPGMGHIIPLLEFTKRLAVDHGCHVSFLNITFEASAAQIQLLHSANLPPSLHVIDLPPADVTSGLVTEDTPILTRLCLIVQENLKCLKSVLLSLDNLPKALVIDMFCTQAFDVCEELSIPVYSFFTASPTLLSFSLYLPTLDTEVIDCQFVDLPEPVQVPGCSPVRTEDLPDPVRNRKIDEYKWYLFHVSRLLLASGIFLNAWEDLEPATVRAIRENPFYHQVINTPPVYTVGPIIKDTETVSESESGSQCLRWLDKQPRNSVVFVALGSGGTLTAQQITEVAWGLELSKQRFIWVIRAPSDGSPSGTFFNAGGEANSNEPASFLPEGFLERTKDMGLVVPSWAPQMAVLRHEATGAFWSHCGWNSTLESVANGVPMIAWPLYAEQRMNATVLEEDIGVAVKPVVEAGKEVVTRDEIERVVRMMIEGEERKAMRCRAEELKESVAKALSSPGGSSFESLSRVVKEWKAQV</sequence>
<dbReference type="EMBL" id="BTGU01000005">
    <property type="protein sequence ID" value="GMN35465.1"/>
    <property type="molecule type" value="Genomic_DNA"/>
</dbReference>
<keyword evidence="2" id="KW-0328">Glycosyltransferase</keyword>
<dbReference type="Gene3D" id="3.40.50.2000">
    <property type="entry name" value="Glycogen Phosphorylase B"/>
    <property type="match status" value="2"/>
</dbReference>
<evidence type="ECO:0008006" key="6">
    <source>
        <dbReference type="Google" id="ProtNLM"/>
    </source>
</evidence>
<comment type="similarity">
    <text evidence="1">Belongs to the UDP-glycosyltransferase family.</text>
</comment>
<dbReference type="Pfam" id="PF00201">
    <property type="entry name" value="UDPGT"/>
    <property type="match status" value="1"/>
</dbReference>
<dbReference type="SUPFAM" id="SSF53756">
    <property type="entry name" value="UDP-Glycosyltransferase/glycogen phosphorylase"/>
    <property type="match status" value="1"/>
</dbReference>
<evidence type="ECO:0000256" key="3">
    <source>
        <dbReference type="ARBA" id="ARBA00022679"/>
    </source>
</evidence>
<reference evidence="4" key="1">
    <citation type="submission" date="2023-07" db="EMBL/GenBank/DDBJ databases">
        <title>draft genome sequence of fig (Ficus carica).</title>
        <authorList>
            <person name="Takahashi T."/>
            <person name="Nishimura K."/>
        </authorList>
    </citation>
    <scope>NUCLEOTIDE SEQUENCE</scope>
</reference>
<comment type="caution">
    <text evidence="4">The sequence shown here is derived from an EMBL/GenBank/DDBJ whole genome shotgun (WGS) entry which is preliminary data.</text>
</comment>
<evidence type="ECO:0000256" key="2">
    <source>
        <dbReference type="ARBA" id="ARBA00022676"/>
    </source>
</evidence>
<dbReference type="AlphaFoldDB" id="A0AA87ZLS9"/>
<dbReference type="InterPro" id="IPR002213">
    <property type="entry name" value="UDP_glucos_trans"/>
</dbReference>